<evidence type="ECO:0000313" key="1">
    <source>
        <dbReference type="EMBL" id="SMB83308.1"/>
    </source>
</evidence>
<sequence>MTFCRTAGDAQKVSVAELTPGAGFGGVAALGFADPLPAVGVVPTPFISLKVELERAESPLRADVRRA</sequence>
<name>A0A1W1UQ88_9DEIO</name>
<dbReference type="AlphaFoldDB" id="A0A1W1UQ88"/>
<dbReference type="RefSeq" id="WP_084046435.1">
    <property type="nucleotide sequence ID" value="NZ_FWWU01000006.1"/>
</dbReference>
<protein>
    <submittedName>
        <fullName evidence="1">Uncharacterized protein</fullName>
    </submittedName>
</protein>
<evidence type="ECO:0000313" key="2">
    <source>
        <dbReference type="Proteomes" id="UP000192582"/>
    </source>
</evidence>
<dbReference type="Proteomes" id="UP000192582">
    <property type="component" value="Unassembled WGS sequence"/>
</dbReference>
<proteinExistence type="predicted"/>
<accession>A0A1W1UQ88</accession>
<keyword evidence="2" id="KW-1185">Reference proteome</keyword>
<dbReference type="EMBL" id="FWWU01000006">
    <property type="protein sequence ID" value="SMB83308.1"/>
    <property type="molecule type" value="Genomic_DNA"/>
</dbReference>
<gene>
    <name evidence="1" type="ORF">SAMN00790413_04347</name>
</gene>
<organism evidence="1 2">
    <name type="scientific">Deinococcus hopiensis KR-140</name>
    <dbReference type="NCBI Taxonomy" id="695939"/>
    <lineage>
        <taxon>Bacteria</taxon>
        <taxon>Thermotogati</taxon>
        <taxon>Deinococcota</taxon>
        <taxon>Deinococci</taxon>
        <taxon>Deinococcales</taxon>
        <taxon>Deinococcaceae</taxon>
        <taxon>Deinococcus</taxon>
    </lineage>
</organism>
<reference evidence="1 2" key="1">
    <citation type="submission" date="2017-04" db="EMBL/GenBank/DDBJ databases">
        <authorList>
            <person name="Afonso C.L."/>
            <person name="Miller P.J."/>
            <person name="Scott M.A."/>
            <person name="Spackman E."/>
            <person name="Goraichik I."/>
            <person name="Dimitrov K.M."/>
            <person name="Suarez D.L."/>
            <person name="Swayne D.E."/>
        </authorList>
    </citation>
    <scope>NUCLEOTIDE SEQUENCE [LARGE SCALE GENOMIC DNA]</scope>
    <source>
        <strain evidence="1 2">KR-140</strain>
    </source>
</reference>
<dbReference type="STRING" id="695939.SAMN00790413_04347"/>